<reference evidence="2" key="1">
    <citation type="submission" date="2016-06" db="EMBL/GenBank/DDBJ databases">
        <authorList>
            <person name="Varghese N."/>
            <person name="Submissions Spin"/>
        </authorList>
    </citation>
    <scope>NUCLEOTIDE SEQUENCE [LARGE SCALE GENOMIC DNA]</scope>
    <source>
        <strain evidence="2">DSM 44983</strain>
    </source>
</reference>
<dbReference type="AlphaFoldDB" id="A0A1C5JKX9"/>
<dbReference type="Proteomes" id="UP000198226">
    <property type="component" value="Chromosome I"/>
</dbReference>
<evidence type="ECO:0000313" key="2">
    <source>
        <dbReference type="Proteomes" id="UP000198226"/>
    </source>
</evidence>
<gene>
    <name evidence="1" type="ORF">GA0070623_3548</name>
</gene>
<protein>
    <submittedName>
        <fullName evidence="1">Uncharacterized protein</fullName>
    </submittedName>
</protein>
<name>A0A1C5JKX9_9ACTN</name>
<accession>A0A1C5JKX9</accession>
<proteinExistence type="predicted"/>
<sequence>MGAYRSTNSQGMLRQAPLLTFAWMLRLRAAATGPHSSVSS</sequence>
<organism evidence="1 2">
    <name type="scientific">Micromonospora rifamycinica</name>
    <dbReference type="NCBI Taxonomy" id="291594"/>
    <lineage>
        <taxon>Bacteria</taxon>
        <taxon>Bacillati</taxon>
        <taxon>Actinomycetota</taxon>
        <taxon>Actinomycetes</taxon>
        <taxon>Micromonosporales</taxon>
        <taxon>Micromonosporaceae</taxon>
        <taxon>Micromonospora</taxon>
    </lineage>
</organism>
<evidence type="ECO:0000313" key="1">
    <source>
        <dbReference type="EMBL" id="SCG70879.1"/>
    </source>
</evidence>
<dbReference type="RefSeq" id="WP_269458961.1">
    <property type="nucleotide sequence ID" value="NZ_LRMV01000015.1"/>
</dbReference>
<dbReference type="EMBL" id="LT607752">
    <property type="protein sequence ID" value="SCG70879.1"/>
    <property type="molecule type" value="Genomic_DNA"/>
</dbReference>
<keyword evidence="2" id="KW-1185">Reference proteome</keyword>